<dbReference type="EMBL" id="HE573026">
    <property type="protein sequence ID" value="CCC51414.1"/>
    <property type="molecule type" value="Genomic_DNA"/>
</dbReference>
<feature type="compositionally biased region" description="Low complexity" evidence="2">
    <location>
        <begin position="21"/>
        <end position="31"/>
    </location>
</feature>
<evidence type="ECO:0000256" key="2">
    <source>
        <dbReference type="SAM" id="MobiDB-lite"/>
    </source>
</evidence>
<accession>G0U6B1</accession>
<name>G0U6B1_TRYVY</name>
<gene>
    <name evidence="3" type="ORF">TVY486_1004650</name>
</gene>
<feature type="coiled-coil region" evidence="1">
    <location>
        <begin position="111"/>
        <end position="159"/>
    </location>
</feature>
<protein>
    <submittedName>
        <fullName evidence="3">Uncharacterized protein</fullName>
    </submittedName>
</protein>
<evidence type="ECO:0000313" key="3">
    <source>
        <dbReference type="EMBL" id="CCC51414.1"/>
    </source>
</evidence>
<reference evidence="3" key="1">
    <citation type="journal article" date="2012" name="Proc. Natl. Acad. Sci. U.S.A.">
        <title>Antigenic diversity is generated by distinct evolutionary mechanisms in African trypanosome species.</title>
        <authorList>
            <person name="Jackson A.P."/>
            <person name="Berry A."/>
            <person name="Aslett M."/>
            <person name="Allison H.C."/>
            <person name="Burton P."/>
            <person name="Vavrova-Anderson J."/>
            <person name="Brown R."/>
            <person name="Browne H."/>
            <person name="Corton N."/>
            <person name="Hauser H."/>
            <person name="Gamble J."/>
            <person name="Gilderthorp R."/>
            <person name="Marcello L."/>
            <person name="McQuillan J."/>
            <person name="Otto T.D."/>
            <person name="Quail M.A."/>
            <person name="Sanders M.J."/>
            <person name="van Tonder A."/>
            <person name="Ginger M.L."/>
            <person name="Field M.C."/>
            <person name="Barry J.D."/>
            <person name="Hertz-Fowler C."/>
            <person name="Berriman M."/>
        </authorList>
    </citation>
    <scope>NUCLEOTIDE SEQUENCE</scope>
    <source>
        <strain evidence="3">Y486</strain>
    </source>
</reference>
<dbReference type="OMA" id="CESWEDR"/>
<organism evidence="3">
    <name type="scientific">Trypanosoma vivax (strain Y486)</name>
    <dbReference type="NCBI Taxonomy" id="1055687"/>
    <lineage>
        <taxon>Eukaryota</taxon>
        <taxon>Discoba</taxon>
        <taxon>Euglenozoa</taxon>
        <taxon>Kinetoplastea</taxon>
        <taxon>Metakinetoplastina</taxon>
        <taxon>Trypanosomatida</taxon>
        <taxon>Trypanosomatidae</taxon>
        <taxon>Trypanosoma</taxon>
        <taxon>Duttonella</taxon>
    </lineage>
</organism>
<sequence>MFVSEESDVGSEQNPDVEIGSAFSSSRADPRSPSAVLHSLRDHAWCATGSDSAGRFCTAAPPERCDDVWVEKLNYELRTLVPHLSPEFECNAQDALLLLSAIRSGTIAAGRASWEDRLGAVKAEKHSLQQQLERKSSECENLKNTVAEMRQKLQSTEMQARSSVGVLSKRRDEVRRHLLLEESRTHKLTIRNGQLEMEVERLKDMLRTQMRK</sequence>
<dbReference type="VEuPathDB" id="TriTrypDB:TvY486_1004650"/>
<evidence type="ECO:0000256" key="1">
    <source>
        <dbReference type="SAM" id="Coils"/>
    </source>
</evidence>
<proteinExistence type="predicted"/>
<keyword evidence="1" id="KW-0175">Coiled coil</keyword>
<feature type="region of interest" description="Disordered" evidence="2">
    <location>
        <begin position="1"/>
        <end position="31"/>
    </location>
</feature>
<dbReference type="AlphaFoldDB" id="G0U6B1"/>